<sequence length="202" mass="22228">MATSSSAARRARPAGIPSPAQMFFQGFLKHPVMVGSIIPSSDKLIRKMLGPVDWANCKLFVEYGPGVGTFCRPILERMAPDATLIAIDTNADFIRYLDATIVDSRFQAVEGSAADVQRIIGERGFDHADYILSGLPFSTLPAGVGPAIAAATHQALRPGGAFLVYQFSPKVKDFLVPHWQRIDHAMEWWNVPPAQLYWGWKD</sequence>
<dbReference type="CDD" id="cd02440">
    <property type="entry name" value="AdoMet_MTases"/>
    <property type="match status" value="1"/>
</dbReference>
<dbReference type="GO" id="GO:0032259">
    <property type="term" value="P:methylation"/>
    <property type="evidence" value="ECO:0007669"/>
    <property type="project" value="UniProtKB-KW"/>
</dbReference>
<protein>
    <submittedName>
        <fullName evidence="1">SAM-dependent methyltransferase</fullName>
    </submittedName>
</protein>
<dbReference type="EMBL" id="BMIH01000002">
    <property type="protein sequence ID" value="GGB28815.1"/>
    <property type="molecule type" value="Genomic_DNA"/>
</dbReference>
<accession>A0A916T4C8</accession>
<dbReference type="Proteomes" id="UP000623067">
    <property type="component" value="Unassembled WGS sequence"/>
</dbReference>
<dbReference type="InterPro" id="IPR029063">
    <property type="entry name" value="SAM-dependent_MTases_sf"/>
</dbReference>
<dbReference type="Gene3D" id="3.40.50.150">
    <property type="entry name" value="Vaccinia Virus protein VP39"/>
    <property type="match status" value="1"/>
</dbReference>
<gene>
    <name evidence="1" type="ORF">GCM10011380_18010</name>
</gene>
<dbReference type="GO" id="GO:0008168">
    <property type="term" value="F:methyltransferase activity"/>
    <property type="evidence" value="ECO:0007669"/>
    <property type="project" value="UniProtKB-KW"/>
</dbReference>
<evidence type="ECO:0000313" key="1">
    <source>
        <dbReference type="EMBL" id="GGB28815.1"/>
    </source>
</evidence>
<dbReference type="SUPFAM" id="SSF53335">
    <property type="entry name" value="S-adenosyl-L-methionine-dependent methyltransferases"/>
    <property type="match status" value="1"/>
</dbReference>
<reference evidence="1" key="1">
    <citation type="journal article" date="2014" name="Int. J. Syst. Evol. Microbiol.">
        <title>Complete genome sequence of Corynebacterium casei LMG S-19264T (=DSM 44701T), isolated from a smear-ripened cheese.</title>
        <authorList>
            <consortium name="US DOE Joint Genome Institute (JGI-PGF)"/>
            <person name="Walter F."/>
            <person name="Albersmeier A."/>
            <person name="Kalinowski J."/>
            <person name="Ruckert C."/>
        </authorList>
    </citation>
    <scope>NUCLEOTIDE SEQUENCE</scope>
    <source>
        <strain evidence="1">CGMCC 1.15330</strain>
    </source>
</reference>
<reference evidence="1" key="2">
    <citation type="submission" date="2020-09" db="EMBL/GenBank/DDBJ databases">
        <authorList>
            <person name="Sun Q."/>
            <person name="Zhou Y."/>
        </authorList>
    </citation>
    <scope>NUCLEOTIDE SEQUENCE</scope>
    <source>
        <strain evidence="1">CGMCC 1.15330</strain>
    </source>
</reference>
<name>A0A916T4C8_9SPHN</name>
<dbReference type="RefSeq" id="WP_188658403.1">
    <property type="nucleotide sequence ID" value="NZ_BMIH01000002.1"/>
</dbReference>
<evidence type="ECO:0000313" key="2">
    <source>
        <dbReference type="Proteomes" id="UP000623067"/>
    </source>
</evidence>
<comment type="caution">
    <text evidence="1">The sequence shown here is derived from an EMBL/GenBank/DDBJ whole genome shotgun (WGS) entry which is preliminary data.</text>
</comment>
<keyword evidence="1" id="KW-0489">Methyltransferase</keyword>
<keyword evidence="2" id="KW-1185">Reference proteome</keyword>
<keyword evidence="1" id="KW-0808">Transferase</keyword>
<organism evidence="1 2">
    <name type="scientific">Sphingomonas metalli</name>
    <dbReference type="NCBI Taxonomy" id="1779358"/>
    <lineage>
        <taxon>Bacteria</taxon>
        <taxon>Pseudomonadati</taxon>
        <taxon>Pseudomonadota</taxon>
        <taxon>Alphaproteobacteria</taxon>
        <taxon>Sphingomonadales</taxon>
        <taxon>Sphingomonadaceae</taxon>
        <taxon>Sphingomonas</taxon>
    </lineage>
</organism>
<proteinExistence type="predicted"/>
<dbReference type="AlphaFoldDB" id="A0A916T4C8"/>